<feature type="domain" description="Phosphate acetyl/butaryl transferase" evidence="7">
    <location>
        <begin position="50"/>
        <end position="386"/>
    </location>
</feature>
<accession>A0A379E1H4</accession>
<dbReference type="Gene3D" id="3.40.50.10950">
    <property type="match status" value="1"/>
</dbReference>
<dbReference type="PANTHER" id="PTHR43356">
    <property type="entry name" value="PHOSPHATE ACETYLTRANSFERASE"/>
    <property type="match status" value="1"/>
</dbReference>
<dbReference type="EMBL" id="UGTM01000001">
    <property type="protein sequence ID" value="SUB86578.1"/>
    <property type="molecule type" value="Genomic_DNA"/>
</dbReference>
<dbReference type="NCBIfam" id="TIGR00651">
    <property type="entry name" value="pta"/>
    <property type="match status" value="1"/>
</dbReference>
<evidence type="ECO:0000313" key="9">
    <source>
        <dbReference type="Proteomes" id="UP000255469"/>
    </source>
</evidence>
<proteinExistence type="predicted"/>
<protein>
    <recommendedName>
        <fullName evidence="3">Phosphate acetyltransferase</fullName>
        <ecNumber evidence="2">2.3.1.8</ecNumber>
    </recommendedName>
    <alternativeName>
        <fullName evidence="6">Phosphotransacetylase</fullName>
    </alternativeName>
</protein>
<dbReference type="InterPro" id="IPR042113">
    <property type="entry name" value="P_AcTrfase_dom1"/>
</dbReference>
<organism evidence="8 9">
    <name type="scientific">Prevotella denticola</name>
    <dbReference type="NCBI Taxonomy" id="28129"/>
    <lineage>
        <taxon>Bacteria</taxon>
        <taxon>Pseudomonadati</taxon>
        <taxon>Bacteroidota</taxon>
        <taxon>Bacteroidia</taxon>
        <taxon>Bacteroidales</taxon>
        <taxon>Prevotellaceae</taxon>
        <taxon>Prevotella</taxon>
    </lineage>
</organism>
<evidence type="ECO:0000256" key="2">
    <source>
        <dbReference type="ARBA" id="ARBA00012707"/>
    </source>
</evidence>
<evidence type="ECO:0000256" key="5">
    <source>
        <dbReference type="ARBA" id="ARBA00023315"/>
    </source>
</evidence>
<name>A0A379E1H4_9BACT</name>
<evidence type="ECO:0000256" key="6">
    <source>
        <dbReference type="ARBA" id="ARBA00031108"/>
    </source>
</evidence>
<dbReference type="InterPro" id="IPR050500">
    <property type="entry name" value="Phos_Acetyltrans/Butyryltrans"/>
</dbReference>
<dbReference type="SUPFAM" id="SSF53659">
    <property type="entry name" value="Isocitrate/Isopropylmalate dehydrogenase-like"/>
    <property type="match status" value="1"/>
</dbReference>
<reference evidence="8 9" key="1">
    <citation type="submission" date="2018-06" db="EMBL/GenBank/DDBJ databases">
        <authorList>
            <consortium name="Pathogen Informatics"/>
            <person name="Doyle S."/>
        </authorList>
    </citation>
    <scope>NUCLEOTIDE SEQUENCE [LARGE SCALE GENOMIC DNA]</scope>
    <source>
        <strain evidence="8 9">NCTC13067</strain>
    </source>
</reference>
<keyword evidence="5 8" id="KW-0012">Acyltransferase</keyword>
<gene>
    <name evidence="8" type="primary">pta_1</name>
    <name evidence="8" type="ORF">NCTC13067_00217</name>
</gene>
<comment type="pathway">
    <text evidence="1">Metabolic intermediate biosynthesis; acetyl-CoA biosynthesis; acetyl-CoA from acetate: step 2/2.</text>
</comment>
<dbReference type="Pfam" id="PF01515">
    <property type="entry name" value="PTA_PTB"/>
    <property type="match status" value="1"/>
</dbReference>
<evidence type="ECO:0000256" key="4">
    <source>
        <dbReference type="ARBA" id="ARBA00022679"/>
    </source>
</evidence>
<dbReference type="GO" id="GO:0008959">
    <property type="term" value="F:phosphate acetyltransferase activity"/>
    <property type="evidence" value="ECO:0007669"/>
    <property type="project" value="UniProtKB-EC"/>
</dbReference>
<evidence type="ECO:0000259" key="7">
    <source>
        <dbReference type="Pfam" id="PF01515"/>
    </source>
</evidence>
<dbReference type="PANTHER" id="PTHR43356:SF3">
    <property type="entry name" value="PHOSPHATE ACETYLTRANSFERASE"/>
    <property type="match status" value="1"/>
</dbReference>
<dbReference type="NCBIfam" id="NF007233">
    <property type="entry name" value="PRK09653.1"/>
    <property type="match status" value="1"/>
</dbReference>
<sequence>MQKSWNFQGLVLFYLGENNEHVWLSDLILLSLHGKDRNTIITIQQRNMDLLEQIVARAKADKQRIVLPEAEEERTLKAADRVLADDIADLILIGNPANIHKLAAEWGLKNIDKAAIVDPENNPKREEYAEKLAELRKKKGMTLDQARELVTKNNLYLGCMIIKTEGADGQISGALSTTGDTLRPALQIIKCAPGITCVSGAMLILTHEQQYGENGIVVMGDVAVTPNPTADQLAQIAYTTAETAKSVAGFQNPHIAMLSFSTKGSAKDARDKETGKSVYIIDKVVEATKIAKEKFPELDVDGELQADAALVPAVAAKKAPGSAVAGKANVLIVPNLEVGNIGYKLIERLGGAKAIGPILQGIARPVNDLSRGCCVDDIYYMVAITACQAQDAKRK</sequence>
<evidence type="ECO:0000256" key="1">
    <source>
        <dbReference type="ARBA" id="ARBA00004989"/>
    </source>
</evidence>
<dbReference type="EC" id="2.3.1.8" evidence="2"/>
<dbReference type="InterPro" id="IPR042112">
    <property type="entry name" value="P_AcTrfase_dom2"/>
</dbReference>
<evidence type="ECO:0000313" key="8">
    <source>
        <dbReference type="EMBL" id="SUB86578.1"/>
    </source>
</evidence>
<dbReference type="Proteomes" id="UP000255469">
    <property type="component" value="Unassembled WGS sequence"/>
</dbReference>
<dbReference type="InterPro" id="IPR004614">
    <property type="entry name" value="P_AcTrfase"/>
</dbReference>
<dbReference type="Gene3D" id="3.40.50.10750">
    <property type="entry name" value="Isocitrate/Isopropylmalate dehydrogenase-like"/>
    <property type="match status" value="1"/>
</dbReference>
<evidence type="ECO:0000256" key="3">
    <source>
        <dbReference type="ARBA" id="ARBA00021528"/>
    </source>
</evidence>
<dbReference type="InterPro" id="IPR002505">
    <property type="entry name" value="PTA_PTB"/>
</dbReference>
<keyword evidence="4 8" id="KW-0808">Transferase</keyword>
<dbReference type="AlphaFoldDB" id="A0A379E1H4"/>